<protein>
    <submittedName>
        <fullName evidence="1">Uncharacterized protein</fullName>
    </submittedName>
</protein>
<reference evidence="2" key="2">
    <citation type="submission" date="2019-02" db="EMBL/GenBank/DDBJ databases">
        <title>Granulicella sibirica sp. nov., a psychrotolerant acidobacterium isolated from an organic soil layer in forested tundra, West Siberia.</title>
        <authorList>
            <person name="Oshkin I.Y."/>
            <person name="Kulichevskaya I.S."/>
            <person name="Rijpstra W.I.C."/>
            <person name="Sinninghe Damste J.S."/>
            <person name="Rakitin A.L."/>
            <person name="Ravin N.V."/>
            <person name="Dedysh S.N."/>
        </authorList>
    </citation>
    <scope>NUCLEOTIDE SEQUENCE [LARGE SCALE GENOMIC DNA]</scope>
    <source>
        <strain evidence="2">AF10</strain>
    </source>
</reference>
<organism evidence="1 2">
    <name type="scientific">Granulicella sibirica</name>
    <dbReference type="NCBI Taxonomy" id="2479048"/>
    <lineage>
        <taxon>Bacteria</taxon>
        <taxon>Pseudomonadati</taxon>
        <taxon>Acidobacteriota</taxon>
        <taxon>Terriglobia</taxon>
        <taxon>Terriglobales</taxon>
        <taxon>Acidobacteriaceae</taxon>
        <taxon>Granulicella</taxon>
    </lineage>
</organism>
<keyword evidence="2" id="KW-1185">Reference proteome</keyword>
<dbReference type="AlphaFoldDB" id="A0A4Q0T7C3"/>
<evidence type="ECO:0000313" key="1">
    <source>
        <dbReference type="EMBL" id="RXH58008.1"/>
    </source>
</evidence>
<proteinExistence type="predicted"/>
<gene>
    <name evidence="1" type="ORF">GRAN_1318</name>
</gene>
<evidence type="ECO:0000313" key="2">
    <source>
        <dbReference type="Proteomes" id="UP000289437"/>
    </source>
</evidence>
<dbReference type="EMBL" id="RDSM01000001">
    <property type="protein sequence ID" value="RXH58008.1"/>
    <property type="molecule type" value="Genomic_DNA"/>
</dbReference>
<name>A0A4Q0T7C3_9BACT</name>
<accession>A0A4Q0T7C3</accession>
<sequence length="82" mass="9372">MKQHWRELRRSLSLRRSRAEHISQPDGARINLPRRKFKHASDIGTDGSHALRFESLPDFDDPHAPIQAYDVDGEAHSDGVDT</sequence>
<reference evidence="1 2" key="1">
    <citation type="submission" date="2018-11" db="EMBL/GenBank/DDBJ databases">
        <authorList>
            <person name="Mardanov A.V."/>
            <person name="Ravin N.V."/>
            <person name="Dedysh S.N."/>
        </authorList>
    </citation>
    <scope>NUCLEOTIDE SEQUENCE [LARGE SCALE GENOMIC DNA]</scope>
    <source>
        <strain evidence="1 2">AF10</strain>
    </source>
</reference>
<dbReference type="Proteomes" id="UP000289437">
    <property type="component" value="Unassembled WGS sequence"/>
</dbReference>
<comment type="caution">
    <text evidence="1">The sequence shown here is derived from an EMBL/GenBank/DDBJ whole genome shotgun (WGS) entry which is preliminary data.</text>
</comment>